<proteinExistence type="predicted"/>
<keyword evidence="1" id="KW-1133">Transmembrane helix</keyword>
<evidence type="ECO:0008006" key="4">
    <source>
        <dbReference type="Google" id="ProtNLM"/>
    </source>
</evidence>
<dbReference type="Proteomes" id="UP000077824">
    <property type="component" value="Chromosome"/>
</dbReference>
<accession>A0A172XUJ6</accession>
<feature type="transmembrane region" description="Helical" evidence="1">
    <location>
        <begin position="242"/>
        <end position="264"/>
    </location>
</feature>
<feature type="transmembrane region" description="Helical" evidence="1">
    <location>
        <begin position="166"/>
        <end position="197"/>
    </location>
</feature>
<protein>
    <recommendedName>
        <fullName evidence="4">Glycosyltransferase RgtA/B/C/D-like domain-containing protein</fullName>
    </recommendedName>
</protein>
<feature type="transmembrane region" description="Helical" evidence="1">
    <location>
        <begin position="110"/>
        <end position="127"/>
    </location>
</feature>
<dbReference type="RefSeq" id="WP_066753989.1">
    <property type="nucleotide sequence ID" value="NZ_CP015199.1"/>
</dbReference>
<feature type="transmembrane region" description="Helical" evidence="1">
    <location>
        <begin position="308"/>
        <end position="327"/>
    </location>
</feature>
<dbReference type="EMBL" id="CP015199">
    <property type="protein sequence ID" value="ANF50699.1"/>
    <property type="molecule type" value="Genomic_DNA"/>
</dbReference>
<keyword evidence="1" id="KW-0812">Transmembrane</keyword>
<dbReference type="OrthoDB" id="1081881at2"/>
<sequence>MKSVQNIVLFLSIFTLIGLMYIAYFNVYQTDDYIYSYGTRKLGFLNNSKSFYLNWGGRYFGYSINTLNPVSEDNTGILPKVYPVFLFLSFIGLSVLNFKQYFKYSLKEATVKGFILFFFYTVLLVSIPEHYFWITGSNIYFLPIILFGFLLYFLGKYAESKSRIWFYLLAVLIVILMGSNELSALILLGSLAVFYYQKRTKETQFLLILGLLFCLVSFLAPGNFKRLDDSTGGFLMKSIKRIGIFGVNNIFFFIKTSLIMPLFIKIFESELRFIIKKINFKKALIIWSVSFLPLIFTAYIMNTMGRQFENIIFFYFVSSSVLWFFMVEKIKKYWWVSLVIIFLPETNFLPEKYSNFNFDFNINTIGKEILFTDLKKYDQEIENRINTIKNSKKDSLIIDRIKTVPKILYFDEMSSVKEDKNYVSEQLQKYFDKKYIRVED</sequence>
<feature type="transmembrane region" description="Helical" evidence="1">
    <location>
        <begin position="7"/>
        <end position="27"/>
    </location>
</feature>
<evidence type="ECO:0000313" key="3">
    <source>
        <dbReference type="Proteomes" id="UP000077824"/>
    </source>
</evidence>
<gene>
    <name evidence="2" type="ORF">A0O34_09270</name>
</gene>
<evidence type="ECO:0000313" key="2">
    <source>
        <dbReference type="EMBL" id="ANF50699.1"/>
    </source>
</evidence>
<dbReference type="InterPro" id="IPR045691">
    <property type="entry name" value="DUF6056"/>
</dbReference>
<name>A0A172XUJ6_9FLAO</name>
<dbReference type="Pfam" id="PF19528">
    <property type="entry name" value="DUF6056"/>
    <property type="match status" value="1"/>
</dbReference>
<evidence type="ECO:0000256" key="1">
    <source>
        <dbReference type="SAM" id="Phobius"/>
    </source>
</evidence>
<dbReference type="KEGG" id="chh:A0O34_09270"/>
<keyword evidence="3" id="KW-1185">Reference proteome</keyword>
<feature type="transmembrane region" description="Helical" evidence="1">
    <location>
        <begin position="203"/>
        <end position="221"/>
    </location>
</feature>
<dbReference type="STRING" id="1685010.A0O34_09270"/>
<dbReference type="AlphaFoldDB" id="A0A172XUJ6"/>
<reference evidence="2 3" key="1">
    <citation type="submission" date="2016-04" db="EMBL/GenBank/DDBJ databases">
        <title>Complete Genome Sequence of Chryseobacterium sp. IHBB 10212.</title>
        <authorList>
            <person name="Pal M."/>
            <person name="Swarnkar M.K."/>
            <person name="Kaushal K."/>
            <person name="Chhibber S."/>
            <person name="Singh A.K."/>
            <person name="Gulati A."/>
        </authorList>
    </citation>
    <scope>NUCLEOTIDE SEQUENCE [LARGE SCALE GENOMIC DNA]</scope>
    <source>
        <strain evidence="2 3">IHBB 10212</strain>
    </source>
</reference>
<feature type="transmembrane region" description="Helical" evidence="1">
    <location>
        <begin position="81"/>
        <end position="98"/>
    </location>
</feature>
<keyword evidence="1" id="KW-0472">Membrane</keyword>
<organism evidence="2 3">
    <name type="scientific">Chryseobacterium glaciei</name>
    <dbReference type="NCBI Taxonomy" id="1685010"/>
    <lineage>
        <taxon>Bacteria</taxon>
        <taxon>Pseudomonadati</taxon>
        <taxon>Bacteroidota</taxon>
        <taxon>Flavobacteriia</taxon>
        <taxon>Flavobacteriales</taxon>
        <taxon>Weeksellaceae</taxon>
        <taxon>Chryseobacterium group</taxon>
        <taxon>Chryseobacterium</taxon>
    </lineage>
</organism>
<feature type="transmembrane region" description="Helical" evidence="1">
    <location>
        <begin position="284"/>
        <end position="301"/>
    </location>
</feature>
<feature type="transmembrane region" description="Helical" evidence="1">
    <location>
        <begin position="133"/>
        <end position="154"/>
    </location>
</feature>